<evidence type="ECO:0000313" key="3">
    <source>
        <dbReference type="Proteomes" id="UP000189339"/>
    </source>
</evidence>
<dbReference type="RefSeq" id="WP_076724342.1">
    <property type="nucleotide sequence ID" value="NZ_MSCW01000006.1"/>
</dbReference>
<dbReference type="EMBL" id="MSCW01000006">
    <property type="protein sequence ID" value="ONF43822.1"/>
    <property type="molecule type" value="Genomic_DNA"/>
</dbReference>
<dbReference type="Proteomes" id="UP000189339">
    <property type="component" value="Unassembled WGS sequence"/>
</dbReference>
<evidence type="ECO:0000256" key="1">
    <source>
        <dbReference type="SAM" id="MobiDB-lite"/>
    </source>
</evidence>
<dbReference type="InterPro" id="IPR036628">
    <property type="entry name" value="Clp_N_dom_sf"/>
</dbReference>
<feature type="region of interest" description="Disordered" evidence="1">
    <location>
        <begin position="443"/>
        <end position="465"/>
    </location>
</feature>
<dbReference type="OrthoDB" id="6345267at2"/>
<reference evidence="2 3" key="1">
    <citation type="submission" date="2016-12" db="EMBL/GenBank/DDBJ databases">
        <title>Marinobacter lutaoensis whole genome sequencing.</title>
        <authorList>
            <person name="Verma A."/>
            <person name="Krishnamurthi S."/>
        </authorList>
    </citation>
    <scope>NUCLEOTIDE SEQUENCE [LARGE SCALE GENOMIC DNA]</scope>
    <source>
        <strain evidence="2 3">T5054</strain>
    </source>
</reference>
<proteinExistence type="predicted"/>
<dbReference type="AlphaFoldDB" id="A0A1V2DT59"/>
<organism evidence="2 3">
    <name type="scientific">Marinobacter lutaoensis</name>
    <dbReference type="NCBI Taxonomy" id="135739"/>
    <lineage>
        <taxon>Bacteria</taxon>
        <taxon>Pseudomonadati</taxon>
        <taxon>Pseudomonadota</taxon>
        <taxon>Gammaproteobacteria</taxon>
        <taxon>Pseudomonadales</taxon>
        <taxon>Marinobacteraceae</taxon>
        <taxon>Marinobacter</taxon>
    </lineage>
</organism>
<dbReference type="Gene3D" id="1.10.1780.10">
    <property type="entry name" value="Clp, N-terminal domain"/>
    <property type="match status" value="1"/>
</dbReference>
<protein>
    <submittedName>
        <fullName evidence="2">Uncharacterized protein</fullName>
    </submittedName>
</protein>
<dbReference type="SUPFAM" id="SSF81923">
    <property type="entry name" value="Double Clp-N motif"/>
    <property type="match status" value="1"/>
</dbReference>
<name>A0A1V2DT59_9GAMM</name>
<evidence type="ECO:0000313" key="2">
    <source>
        <dbReference type="EMBL" id="ONF43822.1"/>
    </source>
</evidence>
<sequence length="465" mass="50747">MDDWQGCLTPECQTALVHAHRQVEQRGGAVVTIEDFLLSLLETVGTVPRFLKRRGVDLDELVRTIQCEQPIITGVGDGGVLSSQLTDWLAQTREIHAQPWLGGPELLAVLVRGADRFQAKAYVAVLERVTDWPVGQLEPRAANLGLDAAVPVVIADTRWAELADQVSVALSASANALVWVRGERGSGKSCWLRHLLQVIGLDCVEVDLRREQEVLASESPAVPAGAERPWPVLVLDNLPPPDLLARLAVPSGLASALVPGWHGPILLLGPDRGDERAVGSLESWLGREVRVMDMVPCGRRQRLAIVTAHQPLIEKAWNVQLTGSALAYAAACRDPRVASPGGLLQWLRRAAARLDLLARRGPAGAVALRGQQDTLERQALVALARRECTQALETSRVELERKRALALADWQARERAGNLRRLLAEDLHRELEQWLAAEAPPGHYVRHQHQQQGESASAGPGDLHP</sequence>
<accession>A0A1V2DT59</accession>
<keyword evidence="3" id="KW-1185">Reference proteome</keyword>
<dbReference type="STRING" id="135739.BTO32_09220"/>
<dbReference type="InterPro" id="IPR027417">
    <property type="entry name" value="P-loop_NTPase"/>
</dbReference>
<dbReference type="SUPFAM" id="SSF52540">
    <property type="entry name" value="P-loop containing nucleoside triphosphate hydrolases"/>
    <property type="match status" value="1"/>
</dbReference>
<gene>
    <name evidence="2" type="ORF">BTO32_09220</name>
</gene>
<comment type="caution">
    <text evidence="2">The sequence shown here is derived from an EMBL/GenBank/DDBJ whole genome shotgun (WGS) entry which is preliminary data.</text>
</comment>